<dbReference type="InterPro" id="IPR002227">
    <property type="entry name" value="Tyrosinase_Cu-bd"/>
</dbReference>
<comment type="catalytic activity">
    <reaction evidence="10">
        <text>L-tyrosine + O2 = L-dopaquinone + H2O</text>
        <dbReference type="Rhea" id="RHEA:18117"/>
        <dbReference type="ChEBI" id="CHEBI:15377"/>
        <dbReference type="ChEBI" id="CHEBI:15379"/>
        <dbReference type="ChEBI" id="CHEBI:57924"/>
        <dbReference type="ChEBI" id="CHEBI:58315"/>
        <dbReference type="EC" id="1.14.18.1"/>
    </reaction>
</comment>
<dbReference type="Gene3D" id="2.60.120.200">
    <property type="match status" value="1"/>
</dbReference>
<dbReference type="Proteomes" id="UP001147747">
    <property type="component" value="Unassembled WGS sequence"/>
</dbReference>
<dbReference type="GeneID" id="81366280"/>
<organism evidence="12 13">
    <name type="scientific">Penicillium cosmopolitanum</name>
    <dbReference type="NCBI Taxonomy" id="1131564"/>
    <lineage>
        <taxon>Eukaryota</taxon>
        <taxon>Fungi</taxon>
        <taxon>Dikarya</taxon>
        <taxon>Ascomycota</taxon>
        <taxon>Pezizomycotina</taxon>
        <taxon>Eurotiomycetes</taxon>
        <taxon>Eurotiomycetidae</taxon>
        <taxon>Eurotiales</taxon>
        <taxon>Aspergillaceae</taxon>
        <taxon>Penicillium</taxon>
    </lineage>
</organism>
<keyword evidence="7" id="KW-0503">Monooxygenase</keyword>
<evidence type="ECO:0000256" key="3">
    <source>
        <dbReference type="ARBA" id="ARBA00011906"/>
    </source>
</evidence>
<reference evidence="12" key="2">
    <citation type="journal article" date="2023" name="IMA Fungus">
        <title>Comparative genomic study of the Penicillium genus elucidates a diverse pangenome and 15 lateral gene transfer events.</title>
        <authorList>
            <person name="Petersen C."/>
            <person name="Sorensen T."/>
            <person name="Nielsen M.R."/>
            <person name="Sondergaard T.E."/>
            <person name="Sorensen J.L."/>
            <person name="Fitzpatrick D.A."/>
            <person name="Frisvad J.C."/>
            <person name="Nielsen K.L."/>
        </authorList>
    </citation>
    <scope>NUCLEOTIDE SEQUENCE</scope>
    <source>
        <strain evidence="12">IBT 29677</strain>
    </source>
</reference>
<keyword evidence="6" id="KW-0186">Copper</keyword>
<dbReference type="PROSITE" id="PS00498">
    <property type="entry name" value="TYROSINASE_2"/>
    <property type="match status" value="1"/>
</dbReference>
<dbReference type="Gene3D" id="2.60.310.20">
    <property type="match status" value="1"/>
</dbReference>
<evidence type="ECO:0000256" key="6">
    <source>
        <dbReference type="ARBA" id="ARBA00023008"/>
    </source>
</evidence>
<sequence length="805" mass="90743">MSKSDHKYYPITGVPVGDLDLPNIGFDTPVPIRQNIDTWSKDPENEKQVQLFVLGLDRYQKIDPLDRDSYFQAAGIHGQPNVPWDEPIDADEAAGKGYCTHNNILFPIWHRAYLALYEQRIYECMLEIIPNFPEEDREEWTELAHSWRLPFWDFGAQVSVPELCKYPTIAVPTFDGKDLYNIPNPLYQFRMPTHKPMGTAGIKDFVTEWDGDAKQELFFSECIATSRWPEEGDNASGTSTWKYGVVNNSKVRDALTAPKWDEGGEYGQASEMVHRLLNVDMDYLTFATTGLQGDDQPVEKDLNLEYIHNNIHGWVGGDHMGHMSQIPMAAFDPSFWLLHCNADRLFALWQAKNPDKWFTESKVNAFLQDAIGLPPGSVITPETGLRPFHKDVEGTLMVSADVRYPHKIGHTYPELQTWKYKQPGYQNKDFQADLQTAINDLYGTSRKTLLDAGSKLKGVEVSEDSFKALDFSFSVRFRKYAFGGDPFWVRIYLSQDGVKQNPSSDKLTEVYNFSQKPQDEAGKLACANCKGNEKNGLKVNANISITPVLLNLLKLGKDLTSLNKDEVLKFLQDRVYWRVTRGGKGSTSIIGATNDTTVFQDASKPPILSNFVKEPTISGGKDGALSPHLKQPVTIPPPAVPKIPKAALKINTNRKFKESLKADAVVLIDSNSLNLTPAKTKGIDNTQFYFTDGNNDDGNILFLLSIRRAENAIVFNSRIDNNWGKEVRVSLEGRFRTDKPSILVHDQGDGYEVFIDWKHVLWFEKRAKDKIAKTISYTVNDGQKSVLSAGLNVKVYSSMASLFNH</sequence>
<dbReference type="InterPro" id="IPR050316">
    <property type="entry name" value="Tyrosinase/Hemocyanin"/>
</dbReference>
<dbReference type="EC" id="1.14.18.1" evidence="3"/>
<dbReference type="GO" id="GO:0004503">
    <property type="term" value="F:tyrosinase activity"/>
    <property type="evidence" value="ECO:0007669"/>
    <property type="project" value="UniProtKB-EC"/>
</dbReference>
<feature type="domain" description="Galectin" evidence="11">
    <location>
        <begin position="652"/>
        <end position="792"/>
    </location>
</feature>
<gene>
    <name evidence="12" type="ORF">N7509_002663</name>
</gene>
<evidence type="ECO:0000259" key="11">
    <source>
        <dbReference type="PROSITE" id="PS51304"/>
    </source>
</evidence>
<dbReference type="OrthoDB" id="1658288at2759"/>
<dbReference type="GO" id="GO:0042438">
    <property type="term" value="P:melanin biosynthetic process"/>
    <property type="evidence" value="ECO:0007669"/>
    <property type="project" value="UniProtKB-KW"/>
</dbReference>
<comment type="similarity">
    <text evidence="2">Belongs to the tyrosinase family.</text>
</comment>
<comment type="cofactor">
    <cofactor evidence="1">
        <name>Cu(2+)</name>
        <dbReference type="ChEBI" id="CHEBI:29036"/>
    </cofactor>
</comment>
<evidence type="ECO:0000256" key="5">
    <source>
        <dbReference type="ARBA" id="ARBA00023002"/>
    </source>
</evidence>
<dbReference type="PRINTS" id="PR00092">
    <property type="entry name" value="TYROSINASE"/>
</dbReference>
<dbReference type="GO" id="GO:0030246">
    <property type="term" value="F:carbohydrate binding"/>
    <property type="evidence" value="ECO:0007669"/>
    <property type="project" value="InterPro"/>
</dbReference>
<dbReference type="InterPro" id="IPR001079">
    <property type="entry name" value="Galectin_CRD"/>
</dbReference>
<dbReference type="InterPro" id="IPR013320">
    <property type="entry name" value="ConA-like_dom_sf"/>
</dbReference>
<dbReference type="InterPro" id="IPR008922">
    <property type="entry name" value="Di-copper_centre_dom_sf"/>
</dbReference>
<dbReference type="PROSITE" id="PS51304">
    <property type="entry name" value="GALECTIN"/>
    <property type="match status" value="1"/>
</dbReference>
<dbReference type="SUPFAM" id="SSF48056">
    <property type="entry name" value="Di-copper centre-containing domain"/>
    <property type="match status" value="1"/>
</dbReference>
<evidence type="ECO:0000313" key="12">
    <source>
        <dbReference type="EMBL" id="KAJ5408780.1"/>
    </source>
</evidence>
<evidence type="ECO:0000256" key="10">
    <source>
        <dbReference type="ARBA" id="ARBA00048881"/>
    </source>
</evidence>
<dbReference type="RefSeq" id="XP_056493095.1">
    <property type="nucleotide sequence ID" value="XM_056627300.1"/>
</dbReference>
<dbReference type="PANTHER" id="PTHR11474:SF76">
    <property type="entry name" value="SHKT DOMAIN-CONTAINING PROTEIN"/>
    <property type="match status" value="1"/>
</dbReference>
<evidence type="ECO:0000313" key="13">
    <source>
        <dbReference type="Proteomes" id="UP001147747"/>
    </source>
</evidence>
<evidence type="ECO:0000256" key="9">
    <source>
        <dbReference type="ARBA" id="ARBA00048233"/>
    </source>
</evidence>
<evidence type="ECO:0000256" key="4">
    <source>
        <dbReference type="ARBA" id="ARBA00022723"/>
    </source>
</evidence>
<dbReference type="PANTHER" id="PTHR11474">
    <property type="entry name" value="TYROSINASE FAMILY MEMBER"/>
    <property type="match status" value="1"/>
</dbReference>
<dbReference type="PROSITE" id="PS00497">
    <property type="entry name" value="TYROSINASE_1"/>
    <property type="match status" value="1"/>
</dbReference>
<evidence type="ECO:0000256" key="7">
    <source>
        <dbReference type="ARBA" id="ARBA00023033"/>
    </source>
</evidence>
<name>A0A9X0BDN5_9EURO</name>
<proteinExistence type="inferred from homology"/>
<dbReference type="InterPro" id="IPR041640">
    <property type="entry name" value="Tyrosinase_C"/>
</dbReference>
<keyword evidence="5" id="KW-0560">Oxidoreductase</keyword>
<dbReference type="AlphaFoldDB" id="A0A9X0BDN5"/>
<evidence type="ECO:0000256" key="1">
    <source>
        <dbReference type="ARBA" id="ARBA00001973"/>
    </source>
</evidence>
<dbReference type="Pfam" id="PF00337">
    <property type="entry name" value="Gal-bind_lectin"/>
    <property type="match status" value="1"/>
</dbReference>
<protein>
    <recommendedName>
        <fullName evidence="3">tyrosinase</fullName>
        <ecNumber evidence="3">1.14.18.1</ecNumber>
    </recommendedName>
</protein>
<keyword evidence="4" id="KW-0479">Metal-binding</keyword>
<keyword evidence="13" id="KW-1185">Reference proteome</keyword>
<dbReference type="Pfam" id="PF00264">
    <property type="entry name" value="Tyrosinase"/>
    <property type="match status" value="1"/>
</dbReference>
<evidence type="ECO:0000256" key="2">
    <source>
        <dbReference type="ARBA" id="ARBA00009928"/>
    </source>
</evidence>
<evidence type="ECO:0000256" key="8">
    <source>
        <dbReference type="ARBA" id="ARBA00023101"/>
    </source>
</evidence>
<dbReference type="Pfam" id="PF18132">
    <property type="entry name" value="Tyrosinase_C"/>
    <property type="match status" value="1"/>
</dbReference>
<comment type="caution">
    <text evidence="12">The sequence shown here is derived from an EMBL/GenBank/DDBJ whole genome shotgun (WGS) entry which is preliminary data.</text>
</comment>
<dbReference type="GO" id="GO:0046872">
    <property type="term" value="F:metal ion binding"/>
    <property type="evidence" value="ECO:0007669"/>
    <property type="project" value="UniProtKB-KW"/>
</dbReference>
<dbReference type="EMBL" id="JAPZBU010000004">
    <property type="protein sequence ID" value="KAJ5408780.1"/>
    <property type="molecule type" value="Genomic_DNA"/>
</dbReference>
<dbReference type="Gene3D" id="1.10.1280.10">
    <property type="entry name" value="Di-copper center containing domain from catechol oxidase"/>
    <property type="match status" value="1"/>
</dbReference>
<accession>A0A9X0BDN5</accession>
<dbReference type="SUPFAM" id="SSF49899">
    <property type="entry name" value="Concanavalin A-like lectins/glucanases"/>
    <property type="match status" value="1"/>
</dbReference>
<reference evidence="12" key="1">
    <citation type="submission" date="2022-12" db="EMBL/GenBank/DDBJ databases">
        <authorList>
            <person name="Petersen C."/>
        </authorList>
    </citation>
    <scope>NUCLEOTIDE SEQUENCE</scope>
    <source>
        <strain evidence="12">IBT 29677</strain>
    </source>
</reference>
<comment type="catalytic activity">
    <reaction evidence="9">
        <text>2 L-dopa + O2 = 2 L-dopaquinone + 2 H2O</text>
        <dbReference type="Rhea" id="RHEA:34287"/>
        <dbReference type="ChEBI" id="CHEBI:15377"/>
        <dbReference type="ChEBI" id="CHEBI:15379"/>
        <dbReference type="ChEBI" id="CHEBI:57504"/>
        <dbReference type="ChEBI" id="CHEBI:57924"/>
        <dbReference type="EC" id="1.14.18.1"/>
    </reaction>
</comment>
<keyword evidence="8" id="KW-0470">Melanin biosynthesis</keyword>